<gene>
    <name evidence="4" type="ORF">Xmir_03200</name>
</gene>
<keyword evidence="5" id="KW-1185">Reference proteome</keyword>
<accession>A0A2D0JMC8</accession>
<evidence type="ECO:0000256" key="1">
    <source>
        <dbReference type="ARBA" id="ARBA00010116"/>
    </source>
</evidence>
<protein>
    <submittedName>
        <fullName evidence="4">Putative invasin</fullName>
    </submittedName>
</protein>
<comment type="similarity">
    <text evidence="1">Belongs to the intimin/invasin family.</text>
</comment>
<dbReference type="EMBL" id="NITZ01000018">
    <property type="protein sequence ID" value="PHM47458.1"/>
    <property type="molecule type" value="Genomic_DNA"/>
</dbReference>
<dbReference type="RefSeq" id="WP_099115176.1">
    <property type="nucleotide sequence ID" value="NZ_CAWNQI010000049.1"/>
</dbReference>
<sequence length="1060" mass="118954">MSSYASKMIRFFIFFYALFMPSTIINAVAENNPKNDKLYTQLAKNDETSELDIPQVTGSNIHRVSQILSAPPSELVEQAKSYALGKFNSTLSSETQKWLSQFGTARINFGLDRKLTLKNNSLDILLPIYDNKADWLLFSQLGYRNKDSRNTINLGLGGRYFYQNWMYGLNTFYDHDLTGKNQRMGLGGEIWGDFIKLSANAYYHLSDWKKSLNFEDYRERPATGYDINGEFFLPSYPNLGMKLLYEQYLGDNVTLFNRDTKQKNPSLVTLGLTYTPIPLFTMGVDYKQGKNGHTETQFLANLNFKLGAPLSAQLLPENVASMRTLTGSRYDLVERNNNIVLDHKEIEKEEFIEIEPIIGYGHQEVKINAPISPHADIKKISWVVADKAFKDNKGNLAFDSGKSNVITLPSYQESHKDDYILDILLTNNQGREKAIQVPIKVLPFLIDGEVNIIPPKSAESTGKEENGYTFNSPIITYEGAPSGKFVKNAIINKVIWTTDPALGDESGLEFKLWNNKAARTNEKGELTDEKEQLIPNILTSTKPHENVIVFIQLDGAPKQKIGSVTFSKHEHQPKINFDIASVEVTNFDKSNPFIADGQSEYIYKALIKEGHNITHQTLKSVQWTHDHGGIDKTKFPQPEPYSPTGGDKFTPDENGYIYAKLKSFVSVENVKVTLTIPGSNSDDTKDFVSKDADKNVDFRPVPQPKINFDISSVEVTNSDKGNPLLGNGQSEYHYKALIVEKDKKEKRITYQTLKNVQWTHDHGGIDKTKFPQPEPYSPTGGDKFKPDENGYIYAKLKSSVGVENVKVTLTIPGSNSDDTKDFVSKNADKNVDFRPVPQPAVLYVYNTYTGENKYFDNKGGKRHPRTIFKTLRGELRASISSGAFNQDEVTYGITDVNAPIYGDGMLSFGAGNRGPIQFQATGSATITATINKPSGEIQFYEYKIFATKLINTGNARYANVTDDNTCPVTPGTPPSIKISMFSDKEVADPTDIYNLHNEFGNLYNWGVFSGYSGMDKNKVTIIVKNTSPAIRGKFRVYDSKNNTFDDYSEGVILCYNTTIK</sequence>
<dbReference type="InterPro" id="IPR051715">
    <property type="entry name" value="Intimin-Invasin_domain"/>
</dbReference>
<comment type="caution">
    <text evidence="4">The sequence shown here is derived from an EMBL/GenBank/DDBJ whole genome shotgun (WGS) entry which is preliminary data.</text>
</comment>
<dbReference type="GO" id="GO:0009279">
    <property type="term" value="C:cell outer membrane"/>
    <property type="evidence" value="ECO:0007669"/>
    <property type="project" value="TreeGrafter"/>
</dbReference>
<evidence type="ECO:0000259" key="3">
    <source>
        <dbReference type="Pfam" id="PF11924"/>
    </source>
</evidence>
<dbReference type="PANTHER" id="PTHR39576">
    <property type="entry name" value="ATTACHING AND EFFACING PROTEIN HOMOLOG-RELATED-RELATED"/>
    <property type="match status" value="1"/>
</dbReference>
<feature type="domain" description="Inverse autotransporter beta-domain" evidence="3">
    <location>
        <begin position="73"/>
        <end position="337"/>
    </location>
</feature>
<dbReference type="Gene3D" id="2.40.160.160">
    <property type="entry name" value="Inverse autotransporter, beta-domain"/>
    <property type="match status" value="1"/>
</dbReference>
<reference evidence="4 5" key="1">
    <citation type="journal article" date="2017" name="Nat. Microbiol.">
        <title>Natural product diversity associated with the nematode symbionts Photorhabdus and Xenorhabdus.</title>
        <authorList>
            <person name="Tobias N.J."/>
            <person name="Wolff H."/>
            <person name="Djahanschiri B."/>
            <person name="Grundmann F."/>
            <person name="Kronenwerth M."/>
            <person name="Shi Y.M."/>
            <person name="Simonyi S."/>
            <person name="Grun P."/>
            <person name="Shapiro-Ilan D."/>
            <person name="Pidot S.J."/>
            <person name="Stinear T.P."/>
            <person name="Ebersberger I."/>
            <person name="Bode H.B."/>
        </authorList>
    </citation>
    <scope>NUCLEOTIDE SEQUENCE [LARGE SCALE GENOMIC DNA]</scope>
    <source>
        <strain evidence="4 5">DSM 17902</strain>
    </source>
</reference>
<organism evidence="4 5">
    <name type="scientific">Xenorhabdus miraniensis</name>
    <dbReference type="NCBI Taxonomy" id="351674"/>
    <lineage>
        <taxon>Bacteria</taxon>
        <taxon>Pseudomonadati</taxon>
        <taxon>Pseudomonadota</taxon>
        <taxon>Gammaproteobacteria</taxon>
        <taxon>Enterobacterales</taxon>
        <taxon>Morganellaceae</taxon>
        <taxon>Xenorhabdus</taxon>
    </lineage>
</organism>
<feature type="region of interest" description="Disordered" evidence="2">
    <location>
        <begin position="761"/>
        <end position="784"/>
    </location>
</feature>
<dbReference type="InterPro" id="IPR038177">
    <property type="entry name" value="IAT_beta_sf"/>
</dbReference>
<dbReference type="Proteomes" id="UP000221980">
    <property type="component" value="Unassembled WGS sequence"/>
</dbReference>
<dbReference type="Pfam" id="PF11924">
    <property type="entry name" value="IAT_beta"/>
    <property type="match status" value="1"/>
</dbReference>
<evidence type="ECO:0000256" key="2">
    <source>
        <dbReference type="SAM" id="MobiDB-lite"/>
    </source>
</evidence>
<dbReference type="PANTHER" id="PTHR39576:SF2">
    <property type="entry name" value="ATTACHING AND EFFACING PROTEIN HOMOLOG-RELATED"/>
    <property type="match status" value="1"/>
</dbReference>
<feature type="region of interest" description="Disordered" evidence="2">
    <location>
        <begin position="629"/>
        <end position="649"/>
    </location>
</feature>
<evidence type="ECO:0000313" key="4">
    <source>
        <dbReference type="EMBL" id="PHM47458.1"/>
    </source>
</evidence>
<proteinExistence type="inferred from homology"/>
<evidence type="ECO:0000313" key="5">
    <source>
        <dbReference type="Proteomes" id="UP000221980"/>
    </source>
</evidence>
<dbReference type="InterPro" id="IPR024519">
    <property type="entry name" value="IAT_beta"/>
</dbReference>
<dbReference type="FunFam" id="2.40.160.160:FF:000001">
    <property type="entry name" value="Intimin-like inverse autotransporter SinH"/>
    <property type="match status" value="1"/>
</dbReference>
<dbReference type="OrthoDB" id="6437047at2"/>
<name>A0A2D0JMC8_9GAMM</name>
<dbReference type="AlphaFoldDB" id="A0A2D0JMC8"/>